<dbReference type="KEGG" id="arac:E0W69_002115"/>
<dbReference type="AlphaFoldDB" id="A0A5P2FX61"/>
<dbReference type="InterPro" id="IPR009057">
    <property type="entry name" value="Homeodomain-like_sf"/>
</dbReference>
<feature type="domain" description="HTH araC/xylS-type" evidence="4">
    <location>
        <begin position="232"/>
        <end position="330"/>
    </location>
</feature>
<accession>A0A5P2FX61</accession>
<evidence type="ECO:0000313" key="6">
    <source>
        <dbReference type="Proteomes" id="UP000292424"/>
    </source>
</evidence>
<dbReference type="PRINTS" id="PR00032">
    <property type="entry name" value="HTHARAC"/>
</dbReference>
<dbReference type="Pfam" id="PF12833">
    <property type="entry name" value="HTH_18"/>
    <property type="match status" value="1"/>
</dbReference>
<dbReference type="EMBL" id="CP044016">
    <property type="protein sequence ID" value="QES87507.1"/>
    <property type="molecule type" value="Genomic_DNA"/>
</dbReference>
<dbReference type="PANTHER" id="PTHR47893:SF1">
    <property type="entry name" value="REGULATORY PROTEIN PCHR"/>
    <property type="match status" value="1"/>
</dbReference>
<evidence type="ECO:0000256" key="1">
    <source>
        <dbReference type="ARBA" id="ARBA00023015"/>
    </source>
</evidence>
<keyword evidence="1" id="KW-0805">Transcription regulation</keyword>
<evidence type="ECO:0000259" key="4">
    <source>
        <dbReference type="PROSITE" id="PS01124"/>
    </source>
</evidence>
<name>A0A5P2FX61_9BACT</name>
<dbReference type="OrthoDB" id="799767at2"/>
<reference evidence="5 6" key="1">
    <citation type="submission" date="2019-09" db="EMBL/GenBank/DDBJ databases">
        <title>Complete genome sequence of Arachidicoccus sp. B3-10 isolated from apple orchard soil.</title>
        <authorList>
            <person name="Kim H.S."/>
            <person name="Han K.-I."/>
            <person name="Suh M.K."/>
            <person name="Lee K.C."/>
            <person name="Eom M.K."/>
            <person name="Kim J.-S."/>
            <person name="Kang S.W."/>
            <person name="Sin Y."/>
            <person name="Lee J.-S."/>
        </authorList>
    </citation>
    <scope>NUCLEOTIDE SEQUENCE [LARGE SCALE GENOMIC DNA]</scope>
    <source>
        <strain evidence="5 6">B3-10</strain>
    </source>
</reference>
<evidence type="ECO:0000256" key="3">
    <source>
        <dbReference type="ARBA" id="ARBA00023163"/>
    </source>
</evidence>
<dbReference type="Gene3D" id="1.10.10.60">
    <property type="entry name" value="Homeodomain-like"/>
    <property type="match status" value="2"/>
</dbReference>
<organism evidence="5 6">
    <name type="scientific">Rhizosphaericola mali</name>
    <dbReference type="NCBI Taxonomy" id="2545455"/>
    <lineage>
        <taxon>Bacteria</taxon>
        <taxon>Pseudomonadati</taxon>
        <taxon>Bacteroidota</taxon>
        <taxon>Chitinophagia</taxon>
        <taxon>Chitinophagales</taxon>
        <taxon>Chitinophagaceae</taxon>
        <taxon>Rhizosphaericola</taxon>
    </lineage>
</organism>
<keyword evidence="2" id="KW-0238">DNA-binding</keyword>
<dbReference type="RefSeq" id="WP_131328384.1">
    <property type="nucleotide sequence ID" value="NZ_CP044016.1"/>
</dbReference>
<dbReference type="PROSITE" id="PS01124">
    <property type="entry name" value="HTH_ARAC_FAMILY_2"/>
    <property type="match status" value="1"/>
</dbReference>
<evidence type="ECO:0000256" key="2">
    <source>
        <dbReference type="ARBA" id="ARBA00023125"/>
    </source>
</evidence>
<dbReference type="PROSITE" id="PS00041">
    <property type="entry name" value="HTH_ARAC_FAMILY_1"/>
    <property type="match status" value="1"/>
</dbReference>
<dbReference type="InterPro" id="IPR018060">
    <property type="entry name" value="HTH_AraC"/>
</dbReference>
<protein>
    <submittedName>
        <fullName evidence="5">Helix-turn-helix transcriptional regulator</fullName>
    </submittedName>
</protein>
<dbReference type="Proteomes" id="UP000292424">
    <property type="component" value="Chromosome"/>
</dbReference>
<keyword evidence="6" id="KW-1185">Reference proteome</keyword>
<dbReference type="InterPro" id="IPR020449">
    <property type="entry name" value="Tscrpt_reg_AraC-type_HTH"/>
</dbReference>
<dbReference type="InterPro" id="IPR053142">
    <property type="entry name" value="PchR_regulatory_protein"/>
</dbReference>
<proteinExistence type="predicted"/>
<keyword evidence="3" id="KW-0804">Transcription</keyword>
<dbReference type="SMART" id="SM00342">
    <property type="entry name" value="HTH_ARAC"/>
    <property type="match status" value="1"/>
</dbReference>
<dbReference type="InterPro" id="IPR018062">
    <property type="entry name" value="HTH_AraC-typ_CS"/>
</dbReference>
<gene>
    <name evidence="5" type="ORF">E0W69_002115</name>
</gene>
<evidence type="ECO:0000313" key="5">
    <source>
        <dbReference type="EMBL" id="QES87507.1"/>
    </source>
</evidence>
<dbReference type="GO" id="GO:0043565">
    <property type="term" value="F:sequence-specific DNA binding"/>
    <property type="evidence" value="ECO:0007669"/>
    <property type="project" value="InterPro"/>
</dbReference>
<sequence>MKTTIHHKDLIELSKERVFTDNFQLNGNYLIESHNIINIHGIHINDFEYQLNGVLLTHRQWNLEQQLEMQVKHDFPFLKMHFEYEGHSTYARNSQGSLNADIPSGTHRLMFFPEVKGTLTYPKTKRYSLEILVSIEFFQKIFNYDTESVGKFGKSIEVLSPSMLHPKELPITAEMKQIIFAIINCPLEKGFKRIFLESKVIELLILQLTQVKENNHLLCESVLRKDDREKIYEAKEILEKQIENPCSLLQLSEMVGINDFKLKKGFKEVFGTTVFNYLSDFRMQKAKDMILENRQTIAEIAYEIGFKNPQHFTAAFKRKYGYLPSVLKNNRIN</sequence>
<dbReference type="PANTHER" id="PTHR47893">
    <property type="entry name" value="REGULATORY PROTEIN PCHR"/>
    <property type="match status" value="1"/>
</dbReference>
<dbReference type="SUPFAM" id="SSF46689">
    <property type="entry name" value="Homeodomain-like"/>
    <property type="match status" value="2"/>
</dbReference>
<dbReference type="GO" id="GO:0003700">
    <property type="term" value="F:DNA-binding transcription factor activity"/>
    <property type="evidence" value="ECO:0007669"/>
    <property type="project" value="InterPro"/>
</dbReference>